<dbReference type="PANTHER" id="PTHR22600">
    <property type="entry name" value="BETA-HEXOSAMINIDASE"/>
    <property type="match status" value="1"/>
</dbReference>
<dbReference type="Pfam" id="PF00728">
    <property type="entry name" value="Glyco_hydro_20"/>
    <property type="match status" value="1"/>
</dbReference>
<protein>
    <recommendedName>
        <fullName evidence="7">Beta-hexosaminidase</fullName>
        <ecNumber evidence="7">3.2.1.52</ecNumber>
    </recommendedName>
</protein>
<evidence type="ECO:0000256" key="6">
    <source>
        <dbReference type="ARBA" id="ARBA00023295"/>
    </source>
</evidence>
<dbReference type="EMBL" id="JAKLMC020000049">
    <property type="protein sequence ID" value="KAK5948344.1"/>
    <property type="molecule type" value="Genomic_DNA"/>
</dbReference>
<dbReference type="InterPro" id="IPR029019">
    <property type="entry name" value="HEX_eukaryotic_N"/>
</dbReference>
<dbReference type="PRINTS" id="PR00738">
    <property type="entry name" value="GLHYDRLASE20"/>
</dbReference>
<dbReference type="Proteomes" id="UP001316803">
    <property type="component" value="Unassembled WGS sequence"/>
</dbReference>
<accession>A0AAN8E7X8</accession>
<dbReference type="FunFam" id="3.20.20.80:FF:000063">
    <property type="entry name" value="Beta-hexosaminidase"/>
    <property type="match status" value="1"/>
</dbReference>
<keyword evidence="12" id="KW-0413">Isomerase</keyword>
<dbReference type="GO" id="GO:0030203">
    <property type="term" value="P:glycosaminoglycan metabolic process"/>
    <property type="evidence" value="ECO:0007669"/>
    <property type="project" value="TreeGrafter"/>
</dbReference>
<feature type="domain" description="Beta-hexosaminidase eukaryotic type N-terminal" evidence="11">
    <location>
        <begin position="18"/>
        <end position="155"/>
    </location>
</feature>
<dbReference type="EC" id="3.2.1.52" evidence="7"/>
<dbReference type="InterPro" id="IPR017853">
    <property type="entry name" value="GH"/>
</dbReference>
<comment type="catalytic activity">
    <reaction evidence="1 7">
        <text>Hydrolysis of terminal non-reducing N-acetyl-D-hexosamine residues in N-acetyl-beta-D-hexosaminides.</text>
        <dbReference type="EC" id="3.2.1.52"/>
    </reaction>
</comment>
<keyword evidence="5" id="KW-0325">Glycoprotein</keyword>
<evidence type="ECO:0000256" key="8">
    <source>
        <dbReference type="PIRSR" id="PIRSR001093-1"/>
    </source>
</evidence>
<dbReference type="Gene3D" id="3.30.379.10">
    <property type="entry name" value="Chitobiase/beta-hexosaminidase domain 2-like"/>
    <property type="match status" value="1"/>
</dbReference>
<evidence type="ECO:0000259" key="11">
    <source>
        <dbReference type="Pfam" id="PF14845"/>
    </source>
</evidence>
<dbReference type="GO" id="GO:0016853">
    <property type="term" value="F:isomerase activity"/>
    <property type="evidence" value="ECO:0007669"/>
    <property type="project" value="UniProtKB-KW"/>
</dbReference>
<dbReference type="SUPFAM" id="SSF55545">
    <property type="entry name" value="beta-N-acetylhexosaminidase-like domain"/>
    <property type="match status" value="1"/>
</dbReference>
<evidence type="ECO:0000256" key="7">
    <source>
        <dbReference type="PIRNR" id="PIRNR001093"/>
    </source>
</evidence>
<feature type="active site" description="Proton donor" evidence="8">
    <location>
        <position position="340"/>
    </location>
</feature>
<comment type="caution">
    <text evidence="12">The sequence shown here is derived from an EMBL/GenBank/DDBJ whole genome shotgun (WGS) entry which is preliminary data.</text>
</comment>
<dbReference type="Gene3D" id="3.20.20.80">
    <property type="entry name" value="Glycosidases"/>
    <property type="match status" value="1"/>
</dbReference>
<comment type="similarity">
    <text evidence="2 7">Belongs to the glycosyl hydrolase 20 family.</text>
</comment>
<reference evidence="12 13" key="1">
    <citation type="submission" date="2022-12" db="EMBL/GenBank/DDBJ databases">
        <title>Genomic features and morphological characterization of a novel Knufia sp. strain isolated from spacecraft assembly facility.</title>
        <authorList>
            <person name="Teixeira M."/>
            <person name="Chander A.M."/>
            <person name="Stajich J.E."/>
            <person name="Venkateswaran K."/>
        </authorList>
    </citation>
    <scope>NUCLEOTIDE SEQUENCE [LARGE SCALE GENOMIC DNA]</scope>
    <source>
        <strain evidence="12 13">FJI-L2-BK-P2</strain>
    </source>
</reference>
<keyword evidence="13" id="KW-1185">Reference proteome</keyword>
<evidence type="ECO:0000256" key="2">
    <source>
        <dbReference type="ARBA" id="ARBA00006285"/>
    </source>
</evidence>
<dbReference type="SUPFAM" id="SSF51445">
    <property type="entry name" value="(Trans)glycosidases"/>
    <property type="match status" value="1"/>
</dbReference>
<dbReference type="InterPro" id="IPR029018">
    <property type="entry name" value="Hex-like_dom2"/>
</dbReference>
<sequence>MKRPVVVATLCTGLVTALWPIPSSYESGNEVLWIDGHVQVDYKLNSQADNSFSNSASEQIINSAVERTFLTIFDQNFVPWKFNPRNSNYEPDESNRQYVKSITLQQNTPEPTNGTRPASTIDESYTLSMPASGEVVITANSSIGLSYGLTTFSQLFFQHSDGGAYTKLAPVTIKDAPKFTHRGLNMDTSRNFFSVMDILRTLDAMAFTKMNRFHWHITDAQSWPLEVPALPELSTAGAYAPGLTYTPDEVAAIMQYGNSLGIETAIEIDMPGHTSSIWFSHPELITSFNTQPYDTNCAEPPCGSLKLNSSAVYSFLDKMFDDLFPRISKYSSYFHSGGDEVNVNAYLLDDTVKSNDTAILQPLMQTFIDHVHGKIRNNGLTPIVWEEMLLEWNLTMGNDVLVNCWLSDESVAQTVAKGHRAIVGNYNNWYLDCGQGQWLDFSPNVSASFYPYADYCSPRKNWRLVYALDPLTGIPENSTHLVAGGEVHLWAEQIDPVNFDKQAWPRAAAAAEVLWSGAKDASGQNRSQIEASPRLSEFRERLVARGVGAEPIQMPFCTQNGTQCYV</sequence>
<evidence type="ECO:0000256" key="9">
    <source>
        <dbReference type="SAM" id="SignalP"/>
    </source>
</evidence>
<dbReference type="PANTHER" id="PTHR22600:SF58">
    <property type="entry name" value="BETA-HEXOSAMINIDASE"/>
    <property type="match status" value="1"/>
</dbReference>
<evidence type="ECO:0000256" key="5">
    <source>
        <dbReference type="ARBA" id="ARBA00023180"/>
    </source>
</evidence>
<dbReference type="GO" id="GO:0016231">
    <property type="term" value="F:beta-N-acetylglucosaminidase activity"/>
    <property type="evidence" value="ECO:0007669"/>
    <property type="project" value="TreeGrafter"/>
</dbReference>
<name>A0AAN8E7X8_9EURO</name>
<dbReference type="GO" id="GO:0016020">
    <property type="term" value="C:membrane"/>
    <property type="evidence" value="ECO:0007669"/>
    <property type="project" value="TreeGrafter"/>
</dbReference>
<dbReference type="AlphaFoldDB" id="A0AAN8E7X8"/>
<evidence type="ECO:0000313" key="13">
    <source>
        <dbReference type="Proteomes" id="UP001316803"/>
    </source>
</evidence>
<evidence type="ECO:0000259" key="10">
    <source>
        <dbReference type="Pfam" id="PF00728"/>
    </source>
</evidence>
<evidence type="ECO:0000256" key="1">
    <source>
        <dbReference type="ARBA" id="ARBA00001231"/>
    </source>
</evidence>
<keyword evidence="4 7" id="KW-0378">Hydrolase</keyword>
<proteinExistence type="inferred from homology"/>
<keyword evidence="6 7" id="KW-0326">Glycosidase</keyword>
<keyword evidence="3 9" id="KW-0732">Signal</keyword>
<organism evidence="12 13">
    <name type="scientific">Knufia fluminis</name>
    <dbReference type="NCBI Taxonomy" id="191047"/>
    <lineage>
        <taxon>Eukaryota</taxon>
        <taxon>Fungi</taxon>
        <taxon>Dikarya</taxon>
        <taxon>Ascomycota</taxon>
        <taxon>Pezizomycotina</taxon>
        <taxon>Eurotiomycetes</taxon>
        <taxon>Chaetothyriomycetidae</taxon>
        <taxon>Chaetothyriales</taxon>
        <taxon>Trichomeriaceae</taxon>
        <taxon>Knufia</taxon>
    </lineage>
</organism>
<evidence type="ECO:0000256" key="4">
    <source>
        <dbReference type="ARBA" id="ARBA00022801"/>
    </source>
</evidence>
<feature type="signal peptide" evidence="9">
    <location>
        <begin position="1"/>
        <end position="17"/>
    </location>
</feature>
<dbReference type="InterPro" id="IPR025705">
    <property type="entry name" value="Beta_hexosaminidase_sua/sub"/>
</dbReference>
<gene>
    <name evidence="12" type="primary">NAG1_2</name>
    <name evidence="12" type="ORF">OHC33_010654</name>
</gene>
<evidence type="ECO:0000313" key="12">
    <source>
        <dbReference type="EMBL" id="KAK5948344.1"/>
    </source>
</evidence>
<dbReference type="InterPro" id="IPR015883">
    <property type="entry name" value="Glyco_hydro_20_cat"/>
</dbReference>
<evidence type="ECO:0000256" key="3">
    <source>
        <dbReference type="ARBA" id="ARBA00022729"/>
    </source>
</evidence>
<dbReference type="Pfam" id="PF14845">
    <property type="entry name" value="Glycohydro_20b2"/>
    <property type="match status" value="1"/>
</dbReference>
<dbReference type="PIRSF" id="PIRSF001093">
    <property type="entry name" value="B-hxosamndse_ab_euk"/>
    <property type="match status" value="1"/>
</dbReference>
<dbReference type="GO" id="GO:0005975">
    <property type="term" value="P:carbohydrate metabolic process"/>
    <property type="evidence" value="ECO:0007669"/>
    <property type="project" value="InterPro"/>
</dbReference>
<feature type="domain" description="Glycoside hydrolase family 20 catalytic" evidence="10">
    <location>
        <begin position="179"/>
        <end position="517"/>
    </location>
</feature>
<feature type="chain" id="PRO_5042811555" description="Beta-hexosaminidase" evidence="9">
    <location>
        <begin position="18"/>
        <end position="566"/>
    </location>
</feature>